<evidence type="ECO:0000313" key="13">
    <source>
        <dbReference type="EMBL" id="KAH0512482.1"/>
    </source>
</evidence>
<evidence type="ECO:0000256" key="11">
    <source>
        <dbReference type="SAM" id="MobiDB-lite"/>
    </source>
</evidence>
<dbReference type="SUPFAM" id="SSF55550">
    <property type="entry name" value="SH2 domain"/>
    <property type="match status" value="1"/>
</dbReference>
<comment type="subunit">
    <text evidence="6">Interacts with SLA. Interacts with CBLB. Interacts with GRB2. Interacts with SHB. Interacts with PRAM1. Interacts (via SH2 domain) with CD6 (via tyrosine phosphorylated C-terminus). Interacts with FYB1 and the phosphorylated form of FYB2. Interacts with 14-3-3 adapter/YWHAZ; this phosphorylation leads to YWHAZ proteolytic degradation. Interacts with VAV1; this interaction plays a role in TCR-mediated cytokine production. Interacts with AGER; this interaction plays an important role in AGER-mediated pro-inflammatory responses and cytokine release.</text>
</comment>
<dbReference type="FunFam" id="1.10.150.50:FF:000051">
    <property type="entry name" value="Lymphocyte cytosolic protein 2"/>
    <property type="match status" value="1"/>
</dbReference>
<sequence>MALKNVPFRSEVLAWNPDSLADYFRKLNYRDCEKAVKKYHIDGARFLNLTENDIQKFPKLRMPILTKLSQDINKNEERRSIFTRKCAVLPLCWQEEDDYESPNDDDPEGEDDGDYESPNEEEEVLEGNADDYEPPPSNDEEALQNSILPAKPFPNTNSMYIDRPPTSKVSQQPPVPPQRPMAALPPLPTGRNHSERNRHFLTSASKTFAPAITTSYELQHIPFEICQAQPQAHIPIVSHARGLLRKDGTFLVRDSSKKTVNNPYVLMVLYKDKVYNIQIRYQEESQVYLLGTGLRGKEDFLSVSDIIDYFRKMPLLLIDGKNRGSRYQCTLTYAAGYP</sequence>
<feature type="compositionally biased region" description="Acidic residues" evidence="11">
    <location>
        <begin position="97"/>
        <end position="142"/>
    </location>
</feature>
<organism evidence="13 14">
    <name type="scientific">Microtus ochrogaster</name>
    <name type="common">Prairie vole</name>
    <dbReference type="NCBI Taxonomy" id="79684"/>
    <lineage>
        <taxon>Eukaryota</taxon>
        <taxon>Metazoa</taxon>
        <taxon>Chordata</taxon>
        <taxon>Craniata</taxon>
        <taxon>Vertebrata</taxon>
        <taxon>Euteleostomi</taxon>
        <taxon>Mammalia</taxon>
        <taxon>Eutheria</taxon>
        <taxon>Euarchontoglires</taxon>
        <taxon>Glires</taxon>
        <taxon>Rodentia</taxon>
        <taxon>Myomorpha</taxon>
        <taxon>Muroidea</taxon>
        <taxon>Cricetidae</taxon>
        <taxon>Arvicolinae</taxon>
        <taxon>Microtus</taxon>
    </lineage>
</organism>
<name>A0A8J6L2B4_MICOH</name>
<dbReference type="InterPro" id="IPR001660">
    <property type="entry name" value="SAM"/>
</dbReference>
<keyword evidence="4 10" id="KW-0727">SH2 domain</keyword>
<proteinExistence type="predicted"/>
<reference evidence="13" key="1">
    <citation type="submission" date="2020-03" db="EMBL/GenBank/DDBJ databases">
        <title>Studies in the Genomics of Life Span.</title>
        <authorList>
            <person name="Glass D."/>
        </authorList>
    </citation>
    <scope>NUCLEOTIDE SEQUENCE</scope>
    <source>
        <strain evidence="13">LTLLF</strain>
        <tissue evidence="13">Muscle</tissue>
    </source>
</reference>
<dbReference type="PANTHER" id="PTHR14098:SF1">
    <property type="entry name" value="LYMPHOCYTE CYTOSOLIC PROTEIN 2"/>
    <property type="match status" value="1"/>
</dbReference>
<evidence type="ECO:0000256" key="7">
    <source>
        <dbReference type="ARBA" id="ARBA00073181"/>
    </source>
</evidence>
<feature type="region of interest" description="Disordered" evidence="11">
    <location>
        <begin position="97"/>
        <end position="178"/>
    </location>
</feature>
<dbReference type="SMART" id="SM00252">
    <property type="entry name" value="SH2"/>
    <property type="match status" value="1"/>
</dbReference>
<evidence type="ECO:0000256" key="8">
    <source>
        <dbReference type="ARBA" id="ARBA00076939"/>
    </source>
</evidence>
<dbReference type="PROSITE" id="PS50001">
    <property type="entry name" value="SH2"/>
    <property type="match status" value="1"/>
</dbReference>
<dbReference type="SUPFAM" id="SSF47769">
    <property type="entry name" value="SAM/Pointed domain"/>
    <property type="match status" value="1"/>
</dbReference>
<dbReference type="GO" id="GO:0005829">
    <property type="term" value="C:cytosol"/>
    <property type="evidence" value="ECO:0007669"/>
    <property type="project" value="UniProtKB-ARBA"/>
</dbReference>
<dbReference type="AlphaFoldDB" id="A0A8J6L2B4"/>
<evidence type="ECO:0000256" key="4">
    <source>
        <dbReference type="ARBA" id="ARBA00022999"/>
    </source>
</evidence>
<protein>
    <recommendedName>
        <fullName evidence="7">Lymphocyte cytosolic protein 2</fullName>
    </recommendedName>
    <alternativeName>
        <fullName evidence="8">SH2 domain-containing leukocyte protein of 76 kDa</fullName>
    </alternativeName>
    <alternativeName>
        <fullName evidence="9">SLP-76 tyrosine phosphoprotein</fullName>
    </alternativeName>
</protein>
<dbReference type="Proteomes" id="UP000710432">
    <property type="component" value="Unassembled WGS sequence"/>
</dbReference>
<dbReference type="Gene3D" id="3.30.505.10">
    <property type="entry name" value="SH2 domain"/>
    <property type="match status" value="1"/>
</dbReference>
<dbReference type="GO" id="GO:0007169">
    <property type="term" value="P:cell surface receptor protein tyrosine kinase signaling pathway"/>
    <property type="evidence" value="ECO:0007669"/>
    <property type="project" value="TreeGrafter"/>
</dbReference>
<dbReference type="InterPro" id="IPR036860">
    <property type="entry name" value="SH2_dom_sf"/>
</dbReference>
<dbReference type="Gene3D" id="1.10.150.50">
    <property type="entry name" value="Transcription Factor, Ets-1"/>
    <property type="match status" value="1"/>
</dbReference>
<dbReference type="Pfam" id="PF00017">
    <property type="entry name" value="SH2"/>
    <property type="match status" value="1"/>
</dbReference>
<keyword evidence="2" id="KW-0963">Cytoplasm</keyword>
<evidence type="ECO:0000256" key="6">
    <source>
        <dbReference type="ARBA" id="ARBA00064703"/>
    </source>
</evidence>
<evidence type="ECO:0000256" key="1">
    <source>
        <dbReference type="ARBA" id="ARBA00004496"/>
    </source>
</evidence>
<comment type="caution">
    <text evidence="13">The sequence shown here is derived from an EMBL/GenBank/DDBJ whole genome shotgun (WGS) entry which is preliminary data.</text>
</comment>
<keyword evidence="3" id="KW-0597">Phosphoprotein</keyword>
<feature type="domain" description="SH2" evidence="12">
    <location>
        <begin position="238"/>
        <end position="335"/>
    </location>
</feature>
<dbReference type="Pfam" id="PF07647">
    <property type="entry name" value="SAM_2"/>
    <property type="match status" value="1"/>
</dbReference>
<dbReference type="SMART" id="SM00454">
    <property type="entry name" value="SAM"/>
    <property type="match status" value="1"/>
</dbReference>
<dbReference type="CDD" id="cd09522">
    <property type="entry name" value="SAM_SLP76"/>
    <property type="match status" value="1"/>
</dbReference>
<dbReference type="GO" id="GO:0002376">
    <property type="term" value="P:immune system process"/>
    <property type="evidence" value="ECO:0007669"/>
    <property type="project" value="UniProtKB-ARBA"/>
</dbReference>
<dbReference type="PANTHER" id="PTHR14098">
    <property type="entry name" value="SH2 DOMAIN CONTAINING PROTEIN"/>
    <property type="match status" value="1"/>
</dbReference>
<evidence type="ECO:0000256" key="5">
    <source>
        <dbReference type="ARBA" id="ARBA00055328"/>
    </source>
</evidence>
<dbReference type="InterPro" id="IPR013761">
    <property type="entry name" value="SAM/pointed_sf"/>
</dbReference>
<dbReference type="InterPro" id="IPR000980">
    <property type="entry name" value="SH2"/>
</dbReference>
<evidence type="ECO:0000256" key="10">
    <source>
        <dbReference type="PROSITE-ProRule" id="PRU00191"/>
    </source>
</evidence>
<accession>A0A8J6L2B4</accession>
<dbReference type="EMBL" id="JAATJU010021960">
    <property type="protein sequence ID" value="KAH0512482.1"/>
    <property type="molecule type" value="Genomic_DNA"/>
</dbReference>
<dbReference type="FunFam" id="3.30.505.10:FF:000016">
    <property type="entry name" value="B-cell linker protein isoform 2"/>
    <property type="match status" value="1"/>
</dbReference>
<evidence type="ECO:0000256" key="2">
    <source>
        <dbReference type="ARBA" id="ARBA00022490"/>
    </source>
</evidence>
<comment type="subcellular location">
    <subcellularLocation>
        <location evidence="1">Cytoplasm</location>
    </subcellularLocation>
</comment>
<evidence type="ECO:0000256" key="3">
    <source>
        <dbReference type="ARBA" id="ARBA00022553"/>
    </source>
</evidence>
<gene>
    <name evidence="13" type="ORF">LTLLF_144985</name>
</gene>
<evidence type="ECO:0000313" key="14">
    <source>
        <dbReference type="Proteomes" id="UP000710432"/>
    </source>
</evidence>
<evidence type="ECO:0000256" key="9">
    <source>
        <dbReference type="ARBA" id="ARBA00079396"/>
    </source>
</evidence>
<dbReference type="InterPro" id="IPR051751">
    <property type="entry name" value="Immunoreceptor_sig_adapters"/>
</dbReference>
<comment type="function">
    <text evidence="5">Adapter protein primarily involved in signaling pathways within T-cells, as well as other immune cells such as platelets, mast cells, and natural killer (NK) cells. Plays a crucial role for transducing signal from the T-cell receptor (TCR) after antigen recognition leading to T-cell activation. Mechanistically, once phosphorylated by the kinase ZAP70, mediates interactions with the guanine-nucleotide exchange factor VAV1, the adapter protein NCK and the kinase ITK. In turn, stimulates the activation of PKC-theta/PRKCQ and NF-kappa-B transcriptional activity in response to CD3 and CD28 costimulation. Also plays an essential role in AGER-induced signaling pathways including p38 MAPK and ERK1/2 activation leading to cytokine release and pro-inflammatory responses.</text>
</comment>
<dbReference type="GO" id="GO:0035556">
    <property type="term" value="P:intracellular signal transduction"/>
    <property type="evidence" value="ECO:0007669"/>
    <property type="project" value="TreeGrafter"/>
</dbReference>
<evidence type="ECO:0000259" key="12">
    <source>
        <dbReference type="PROSITE" id="PS50001"/>
    </source>
</evidence>